<dbReference type="HOGENOM" id="CLU_123886_0_0_3"/>
<sequence length="153" mass="17621">MQNLELARERLDARFGQMRPVERFARPTRGWVRAIREALGMSSPQLAKRLGVSQPRVVALEKGEVEGTLTLKSLQKAAEALDCTLIYALVPNQPLEATVRVRAERLATERMELVERTMRLEDQAIGVSESSRQKERLIEKIIQSETRRLWERR</sequence>
<dbReference type="OrthoDB" id="9785949at2"/>
<dbReference type="EMBL" id="CP003587">
    <property type="protein sequence ID" value="AGY59913.1"/>
    <property type="molecule type" value="Genomic_DNA"/>
</dbReference>
<dbReference type="AlphaFoldDB" id="U5QM20"/>
<organism evidence="2 3">
    <name type="scientific">Gloeobacter kilaueensis (strain ATCC BAA-2537 / CCAP 1431/1 / ULC 316 / JS1)</name>
    <dbReference type="NCBI Taxonomy" id="1183438"/>
    <lineage>
        <taxon>Bacteria</taxon>
        <taxon>Bacillati</taxon>
        <taxon>Cyanobacteriota</taxon>
        <taxon>Cyanophyceae</taxon>
        <taxon>Gloeobacterales</taxon>
        <taxon>Gloeobacteraceae</taxon>
        <taxon>Gloeobacter</taxon>
    </lineage>
</organism>
<dbReference type="Gene3D" id="1.10.260.40">
    <property type="entry name" value="lambda repressor-like DNA-binding domains"/>
    <property type="match status" value="1"/>
</dbReference>
<dbReference type="NCBIfam" id="TIGR02612">
    <property type="entry name" value="mob_myst_A"/>
    <property type="match status" value="1"/>
</dbReference>
<keyword evidence="3" id="KW-1185">Reference proteome</keyword>
<dbReference type="CDD" id="cd00093">
    <property type="entry name" value="HTH_XRE"/>
    <property type="match status" value="1"/>
</dbReference>
<accession>U5QM20</accession>
<reference evidence="2 3" key="1">
    <citation type="journal article" date="2013" name="PLoS ONE">
        <title>Cultivation and Complete Genome Sequencing of Gloeobacter kilaueensis sp. nov., from a Lava Cave in Kilauea Caldera, Hawai'i.</title>
        <authorList>
            <person name="Saw J.H."/>
            <person name="Schatz M."/>
            <person name="Brown M.V."/>
            <person name="Kunkel D.D."/>
            <person name="Foster J.S."/>
            <person name="Shick H."/>
            <person name="Christensen S."/>
            <person name="Hou S."/>
            <person name="Wan X."/>
            <person name="Donachie S.P."/>
        </authorList>
    </citation>
    <scope>NUCLEOTIDE SEQUENCE [LARGE SCALE GENOMIC DNA]</scope>
    <source>
        <strain evidence="3">JS</strain>
    </source>
</reference>
<gene>
    <name evidence="2" type="ORF">GKIL_3667</name>
</gene>
<dbReference type="RefSeq" id="WP_023175229.1">
    <property type="nucleotide sequence ID" value="NC_022600.1"/>
</dbReference>
<dbReference type="STRING" id="1183438.GKIL_3667"/>
<evidence type="ECO:0000259" key="1">
    <source>
        <dbReference type="PROSITE" id="PS50943"/>
    </source>
</evidence>
<dbReference type="InterPro" id="IPR010982">
    <property type="entry name" value="Lambda_DNA-bd_dom_sf"/>
</dbReference>
<dbReference type="KEGG" id="glj:GKIL_3667"/>
<dbReference type="GO" id="GO:0003677">
    <property type="term" value="F:DNA binding"/>
    <property type="evidence" value="ECO:0007669"/>
    <property type="project" value="InterPro"/>
</dbReference>
<dbReference type="InterPro" id="IPR013435">
    <property type="entry name" value="Mobile_mystery_prot_A"/>
</dbReference>
<proteinExistence type="predicted"/>
<dbReference type="PROSITE" id="PS50943">
    <property type="entry name" value="HTH_CROC1"/>
    <property type="match status" value="1"/>
</dbReference>
<dbReference type="Proteomes" id="UP000017396">
    <property type="component" value="Chromosome"/>
</dbReference>
<name>U5QM20_GLOK1</name>
<evidence type="ECO:0000313" key="3">
    <source>
        <dbReference type="Proteomes" id="UP000017396"/>
    </source>
</evidence>
<evidence type="ECO:0000313" key="2">
    <source>
        <dbReference type="EMBL" id="AGY59913.1"/>
    </source>
</evidence>
<feature type="domain" description="HTH cro/C1-type" evidence="1">
    <location>
        <begin position="32"/>
        <end position="88"/>
    </location>
</feature>
<dbReference type="SMART" id="SM00530">
    <property type="entry name" value="HTH_XRE"/>
    <property type="match status" value="1"/>
</dbReference>
<dbReference type="SUPFAM" id="SSF47413">
    <property type="entry name" value="lambda repressor-like DNA-binding domains"/>
    <property type="match status" value="1"/>
</dbReference>
<dbReference type="eggNOG" id="COG1396">
    <property type="taxonomic scope" value="Bacteria"/>
</dbReference>
<dbReference type="Pfam" id="PF01381">
    <property type="entry name" value="HTH_3"/>
    <property type="match status" value="1"/>
</dbReference>
<dbReference type="InterPro" id="IPR001387">
    <property type="entry name" value="Cro/C1-type_HTH"/>
</dbReference>
<protein>
    <submittedName>
        <fullName evidence="2">Transcriptional regulator</fullName>
    </submittedName>
</protein>